<dbReference type="Gene3D" id="3.40.630.30">
    <property type="match status" value="1"/>
</dbReference>
<organism evidence="2 3">
    <name type="scientific">Candidatus Onthocola gallistercoris</name>
    <dbReference type="NCBI Taxonomy" id="2840876"/>
    <lineage>
        <taxon>Bacteria</taxon>
        <taxon>Bacillati</taxon>
        <taxon>Bacillota</taxon>
        <taxon>Bacilli</taxon>
        <taxon>Candidatus Onthocola</taxon>
    </lineage>
</organism>
<evidence type="ECO:0000313" key="3">
    <source>
        <dbReference type="Proteomes" id="UP000824164"/>
    </source>
</evidence>
<evidence type="ECO:0000313" key="2">
    <source>
        <dbReference type="EMBL" id="HIU02631.1"/>
    </source>
</evidence>
<dbReference type="Pfam" id="PF13302">
    <property type="entry name" value="Acetyltransf_3"/>
    <property type="match status" value="1"/>
</dbReference>
<reference evidence="2" key="1">
    <citation type="submission" date="2020-10" db="EMBL/GenBank/DDBJ databases">
        <authorList>
            <person name="Gilroy R."/>
        </authorList>
    </citation>
    <scope>NUCLEOTIDE SEQUENCE</scope>
    <source>
        <strain evidence="2">CHK187-14744</strain>
    </source>
</reference>
<dbReference type="EMBL" id="DVLT01000037">
    <property type="protein sequence ID" value="HIU02631.1"/>
    <property type="molecule type" value="Genomic_DNA"/>
</dbReference>
<evidence type="ECO:0000259" key="1">
    <source>
        <dbReference type="PROSITE" id="PS51186"/>
    </source>
</evidence>
<dbReference type="InterPro" id="IPR000182">
    <property type="entry name" value="GNAT_dom"/>
</dbReference>
<dbReference type="SUPFAM" id="SSF55729">
    <property type="entry name" value="Acyl-CoA N-acyltransferases (Nat)"/>
    <property type="match status" value="1"/>
</dbReference>
<dbReference type="PANTHER" id="PTHR43792:SF1">
    <property type="entry name" value="N-ACETYLTRANSFERASE DOMAIN-CONTAINING PROTEIN"/>
    <property type="match status" value="1"/>
</dbReference>
<dbReference type="AlphaFoldDB" id="A0A9D1KVX1"/>
<dbReference type="InterPro" id="IPR016181">
    <property type="entry name" value="Acyl_CoA_acyltransferase"/>
</dbReference>
<gene>
    <name evidence="2" type="ORF">IAB63_05205</name>
</gene>
<sequence>MNTPRLETERLILRKFTETDIPWIFEIYRDVEVNRFLPWLPVKTMAGAAQIFQEQYAAHYNRRYGYDYAICLKKDDRPIGYMKVSMDSSYDLGYGLGQAYWHQGIATEAGTAVIAQVRKQYSYEEQWQPKDLLVTFRLYQMNLDGNTDRVFQKYWDRSEVHFVEKF</sequence>
<dbReference type="GO" id="GO:0016747">
    <property type="term" value="F:acyltransferase activity, transferring groups other than amino-acyl groups"/>
    <property type="evidence" value="ECO:0007669"/>
    <property type="project" value="InterPro"/>
</dbReference>
<comment type="caution">
    <text evidence="2">The sequence shown here is derived from an EMBL/GenBank/DDBJ whole genome shotgun (WGS) entry which is preliminary data.</text>
</comment>
<protein>
    <submittedName>
        <fullName evidence="2">GNAT family N-acetyltransferase</fullName>
    </submittedName>
</protein>
<dbReference type="Proteomes" id="UP000824164">
    <property type="component" value="Unassembled WGS sequence"/>
</dbReference>
<proteinExistence type="predicted"/>
<dbReference type="PANTHER" id="PTHR43792">
    <property type="entry name" value="GNAT FAMILY, PUTATIVE (AFU_ORTHOLOGUE AFUA_3G00765)-RELATED-RELATED"/>
    <property type="match status" value="1"/>
</dbReference>
<name>A0A9D1KVX1_9FIRM</name>
<dbReference type="PROSITE" id="PS51186">
    <property type="entry name" value="GNAT"/>
    <property type="match status" value="1"/>
</dbReference>
<dbReference type="InterPro" id="IPR051531">
    <property type="entry name" value="N-acetyltransferase"/>
</dbReference>
<reference evidence="2" key="2">
    <citation type="journal article" date="2021" name="PeerJ">
        <title>Extensive microbial diversity within the chicken gut microbiome revealed by metagenomics and culture.</title>
        <authorList>
            <person name="Gilroy R."/>
            <person name="Ravi A."/>
            <person name="Getino M."/>
            <person name="Pursley I."/>
            <person name="Horton D.L."/>
            <person name="Alikhan N.F."/>
            <person name="Baker D."/>
            <person name="Gharbi K."/>
            <person name="Hall N."/>
            <person name="Watson M."/>
            <person name="Adriaenssens E.M."/>
            <person name="Foster-Nyarko E."/>
            <person name="Jarju S."/>
            <person name="Secka A."/>
            <person name="Antonio M."/>
            <person name="Oren A."/>
            <person name="Chaudhuri R.R."/>
            <person name="La Ragione R."/>
            <person name="Hildebrand F."/>
            <person name="Pallen M.J."/>
        </authorList>
    </citation>
    <scope>NUCLEOTIDE SEQUENCE</scope>
    <source>
        <strain evidence="2">CHK187-14744</strain>
    </source>
</reference>
<feature type="domain" description="N-acetyltransferase" evidence="1">
    <location>
        <begin position="11"/>
        <end position="166"/>
    </location>
</feature>
<accession>A0A9D1KVX1</accession>